<protein>
    <submittedName>
        <fullName evidence="2">Toxin-antitoxin system, toxin component</fullName>
    </submittedName>
</protein>
<dbReference type="Pfam" id="PF18480">
    <property type="entry name" value="DUF5615"/>
    <property type="match status" value="1"/>
</dbReference>
<dbReference type="Proteomes" id="UP000285569">
    <property type="component" value="Unassembled WGS sequence"/>
</dbReference>
<dbReference type="RefSeq" id="WP_118957897.1">
    <property type="nucleotide sequence ID" value="NZ_QHCR01000013.1"/>
</dbReference>
<evidence type="ECO:0000313" key="3">
    <source>
        <dbReference type="Proteomes" id="UP000285569"/>
    </source>
</evidence>
<organism evidence="2 3">
    <name type="scientific">Leptospira yasudae</name>
    <dbReference type="NCBI Taxonomy" id="2202201"/>
    <lineage>
        <taxon>Bacteria</taxon>
        <taxon>Pseudomonadati</taxon>
        <taxon>Spirochaetota</taxon>
        <taxon>Spirochaetia</taxon>
        <taxon>Leptospirales</taxon>
        <taxon>Leptospiraceae</taxon>
        <taxon>Leptospira</taxon>
    </lineage>
</organism>
<feature type="domain" description="DUF5615" evidence="1">
    <location>
        <begin position="1"/>
        <end position="104"/>
    </location>
</feature>
<dbReference type="InterPro" id="IPR041049">
    <property type="entry name" value="DUF5615"/>
</dbReference>
<name>A0ABX9LZG6_9LEPT</name>
<reference evidence="2 3" key="2">
    <citation type="journal article" date="2020" name="Int. J. Syst. Evol. Microbiol.">
        <title>Leptospira yasudae sp. nov. and Leptospira stimsonii sp. nov., two new species of the pathogenic group isolated from environmental sources.</title>
        <authorList>
            <person name="Casanovas-Massana A."/>
            <person name="Hamond C."/>
            <person name="Santos L.A."/>
            <person name="de Oliveira D."/>
            <person name="Hacker K.P."/>
            <person name="Balassiano I."/>
            <person name="Costa F."/>
            <person name="Medeiros M.A."/>
            <person name="Reis M.G."/>
            <person name="Ko A.I."/>
            <person name="Wunder E.A."/>
        </authorList>
    </citation>
    <scope>NUCLEOTIDE SEQUENCE [LARGE SCALE GENOMIC DNA]</scope>
    <source>
        <strain evidence="2 3">B21</strain>
    </source>
</reference>
<comment type="caution">
    <text evidence="2">The sequence shown here is derived from an EMBL/GenBank/DDBJ whole genome shotgun (WGS) entry which is preliminary data.</text>
</comment>
<gene>
    <name evidence="2" type="ORF">DLM77_20490</name>
</gene>
<evidence type="ECO:0000259" key="1">
    <source>
        <dbReference type="Pfam" id="PF18480"/>
    </source>
</evidence>
<dbReference type="EMBL" id="QHCR01000013">
    <property type="protein sequence ID" value="RHX77632.1"/>
    <property type="molecule type" value="Genomic_DNA"/>
</dbReference>
<sequence>MKFFVDAQLPPSLVQYLKDRDIEAWHTGDLPKKERTQDSEISAFCNERNLILITKDSDFLDSYLLRNEPRKLLSVTTGNIRNKDLILLFDQLMNTILIEFENNHWLELSNEGLIVH</sequence>
<reference evidence="3" key="1">
    <citation type="submission" date="2018-05" db="EMBL/GenBank/DDBJ databases">
        <title>Leptospira yasudae sp. nov. and Leptospira stimsonii sp. nov., two pathogenic species of the genus Leptospira isolated from environmental sources.</title>
        <authorList>
            <person name="Casanovas-Massana A."/>
            <person name="Hamond C."/>
            <person name="Santos L.A."/>
            <person name="Hacker K.P."/>
            <person name="Balassiano I."/>
            <person name="Medeiros M.A."/>
            <person name="Reis M.G."/>
            <person name="Ko A.I."/>
            <person name="Wunder E.A."/>
        </authorList>
    </citation>
    <scope>NUCLEOTIDE SEQUENCE [LARGE SCALE GENOMIC DNA]</scope>
    <source>
        <strain evidence="3">B21</strain>
    </source>
</reference>
<proteinExistence type="predicted"/>
<keyword evidence="3" id="KW-1185">Reference proteome</keyword>
<evidence type="ECO:0000313" key="2">
    <source>
        <dbReference type="EMBL" id="RHX77632.1"/>
    </source>
</evidence>
<accession>A0ABX9LZG6</accession>